<evidence type="ECO:0000313" key="5">
    <source>
        <dbReference type="EMBL" id="AKH37933.1"/>
    </source>
</evidence>
<proteinExistence type="inferred from homology"/>
<protein>
    <submittedName>
        <fullName evidence="5 6">Phosphate:nucleotide phosphotransferase</fullName>
    </submittedName>
</protein>
<dbReference type="SUPFAM" id="SSF52540">
    <property type="entry name" value="P-loop containing nucleoside triphosphate hydrolases"/>
    <property type="match status" value="1"/>
</dbReference>
<dbReference type="GO" id="GO:0006797">
    <property type="term" value="P:polyphosphate metabolic process"/>
    <property type="evidence" value="ECO:0007669"/>
    <property type="project" value="InterPro"/>
</dbReference>
<gene>
    <name evidence="5" type="ORF">AAW31_09065</name>
    <name evidence="6" type="ORF">BCL69_102734</name>
</gene>
<dbReference type="GO" id="GO:0008976">
    <property type="term" value="F:polyphosphate kinase activity"/>
    <property type="evidence" value="ECO:0007669"/>
    <property type="project" value="InterPro"/>
</dbReference>
<dbReference type="PANTHER" id="PTHR34383">
    <property type="entry name" value="POLYPHOSPHATE:AMP PHOSPHOTRANSFERASE-RELATED"/>
    <property type="match status" value="1"/>
</dbReference>
<dbReference type="Pfam" id="PF03976">
    <property type="entry name" value="PPK2"/>
    <property type="match status" value="1"/>
</dbReference>
<accession>A0A0F7KFJ9</accession>
<dbReference type="InterPro" id="IPR022300">
    <property type="entry name" value="PPK2-rel_1"/>
</dbReference>
<evidence type="ECO:0000256" key="3">
    <source>
        <dbReference type="ARBA" id="ARBA00022777"/>
    </source>
</evidence>
<dbReference type="Gene3D" id="3.40.50.300">
    <property type="entry name" value="P-loop containing nucleotide triphosphate hydrolases"/>
    <property type="match status" value="1"/>
</dbReference>
<dbReference type="NCBIfam" id="TIGR03709">
    <property type="entry name" value="PPK2_rel_1"/>
    <property type="match status" value="1"/>
</dbReference>
<evidence type="ECO:0000313" key="6">
    <source>
        <dbReference type="EMBL" id="TYP87065.1"/>
    </source>
</evidence>
<dbReference type="OrthoDB" id="9775224at2"/>
<dbReference type="EMBL" id="VNHT01000027">
    <property type="protein sequence ID" value="TYP87065.1"/>
    <property type="molecule type" value="Genomic_DNA"/>
</dbReference>
<keyword evidence="2 5" id="KW-0808">Transferase</keyword>
<reference evidence="5 7" key="2">
    <citation type="journal article" date="2016" name="Genome Announc.">
        <title>Genome Sequence of Nitrosomonas communis Strain Nm2, a Mesophilic Ammonia-Oxidizing Bacterium Isolated from Mediterranean Soil.</title>
        <authorList>
            <person name="Kozlowski J.A."/>
            <person name="Kits K.D."/>
            <person name="Stein L.Y."/>
        </authorList>
    </citation>
    <scope>NUCLEOTIDE SEQUENCE [LARGE SCALE GENOMIC DNA]</scope>
    <source>
        <strain evidence="5 7">Nm2</strain>
    </source>
</reference>
<dbReference type="InterPro" id="IPR016898">
    <property type="entry name" value="Polyphosphate_phosphotransfera"/>
</dbReference>
<dbReference type="PATRIC" id="fig|44574.3.peg.2214"/>
<feature type="domain" description="Polyphosphate kinase-2-related" evidence="4">
    <location>
        <begin position="32"/>
        <end position="267"/>
    </location>
</feature>
<sequence length="292" mass="33917">MALNSKLTKLKVDPNTQVNLADWTTSIKPLYSSKKKHQELLNELHEELGALQDILYAHNRYALLLILQGIDSAGKGSIIKHVMTGINPQGCQVYSFQQPSAEDLDHDFLWRSNNRLPERGRIGIFDRSYYEEVTAVRVIPGLLEQQHLPMELLDPTKFWQERFQDIVNLESHLHRNGTRTVKIFLHLSKEEQRQRLLERIDEPKKNWKISRADIEARQHWEAFQTAYAECLSATSTEHSPWYIVPADDKLNAQLLVSKIVTETMKTLQMNYPIATEAHRKELAEIREALEKE</sequence>
<dbReference type="PANTHER" id="PTHR34383:SF3">
    <property type="entry name" value="POLYPHOSPHATE:AMP PHOSPHOTRANSFERASE"/>
    <property type="match status" value="1"/>
</dbReference>
<dbReference type="Proteomes" id="UP000034156">
    <property type="component" value="Chromosome"/>
</dbReference>
<dbReference type="EMBL" id="CP011451">
    <property type="protein sequence ID" value="AKH37933.1"/>
    <property type="molecule type" value="Genomic_DNA"/>
</dbReference>
<keyword evidence="3" id="KW-0418">Kinase</keyword>
<evidence type="ECO:0000313" key="8">
    <source>
        <dbReference type="Proteomes" id="UP000324176"/>
    </source>
</evidence>
<dbReference type="KEGG" id="nco:AAW31_09065"/>
<dbReference type="Proteomes" id="UP000324176">
    <property type="component" value="Unassembled WGS sequence"/>
</dbReference>
<reference evidence="6 8" key="3">
    <citation type="submission" date="2019-07" db="EMBL/GenBank/DDBJ databases">
        <title>Active sludge and wastewater microbial communities from Klosterneuburg, Austria.</title>
        <authorList>
            <person name="Wagner M."/>
        </authorList>
    </citation>
    <scope>NUCLEOTIDE SEQUENCE [LARGE SCALE GENOMIC DNA]</scope>
    <source>
        <strain evidence="6 8">Nm2</strain>
    </source>
</reference>
<evidence type="ECO:0000259" key="4">
    <source>
        <dbReference type="Pfam" id="PF03976"/>
    </source>
</evidence>
<dbReference type="PIRSF" id="PIRSF028756">
    <property type="entry name" value="PPK2_prd"/>
    <property type="match status" value="1"/>
</dbReference>
<evidence type="ECO:0000313" key="7">
    <source>
        <dbReference type="Proteomes" id="UP000034156"/>
    </source>
</evidence>
<dbReference type="RefSeq" id="WP_046850001.1">
    <property type="nucleotide sequence ID" value="NZ_CBDIPD010000089.1"/>
</dbReference>
<evidence type="ECO:0000256" key="2">
    <source>
        <dbReference type="ARBA" id="ARBA00022679"/>
    </source>
</evidence>
<comment type="similarity">
    <text evidence="1">Belongs to the polyphosphate kinase 2 (PPK2) family. Class I subfamily.</text>
</comment>
<organism evidence="5 7">
    <name type="scientific">Nitrosomonas communis</name>
    <dbReference type="NCBI Taxonomy" id="44574"/>
    <lineage>
        <taxon>Bacteria</taxon>
        <taxon>Pseudomonadati</taxon>
        <taxon>Pseudomonadota</taxon>
        <taxon>Betaproteobacteria</taxon>
        <taxon>Nitrosomonadales</taxon>
        <taxon>Nitrosomonadaceae</taxon>
        <taxon>Nitrosomonas</taxon>
    </lineage>
</organism>
<evidence type="ECO:0000256" key="1">
    <source>
        <dbReference type="ARBA" id="ARBA00009924"/>
    </source>
</evidence>
<reference evidence="7" key="1">
    <citation type="submission" date="2015-05" db="EMBL/GenBank/DDBJ databases">
        <title>Draft genome of Nitrosomonas communis strain Nm2.</title>
        <authorList>
            <person name="Kozlowski J.A."/>
            <person name="Kits K.D."/>
            <person name="Stein L.Y."/>
        </authorList>
    </citation>
    <scope>NUCLEOTIDE SEQUENCE [LARGE SCALE GENOMIC DNA]</scope>
    <source>
        <strain evidence="7">Nm2</strain>
    </source>
</reference>
<keyword evidence="7" id="KW-1185">Reference proteome</keyword>
<name>A0A0F7KFJ9_9PROT</name>
<dbReference type="InterPro" id="IPR022488">
    <property type="entry name" value="PPK2-related"/>
</dbReference>
<dbReference type="AlphaFoldDB" id="A0A0F7KFJ9"/>
<dbReference type="InterPro" id="IPR027417">
    <property type="entry name" value="P-loop_NTPase"/>
</dbReference>